<reference evidence="1" key="1">
    <citation type="submission" date="2023-07" db="EMBL/GenBank/DDBJ databases">
        <title>Black Yeasts Isolated from many extreme environments.</title>
        <authorList>
            <person name="Coleine C."/>
            <person name="Stajich J.E."/>
            <person name="Selbmann L."/>
        </authorList>
    </citation>
    <scope>NUCLEOTIDE SEQUENCE</scope>
    <source>
        <strain evidence="1">CCFEE 5714</strain>
    </source>
</reference>
<dbReference type="EC" id="3.2.1.24" evidence="1"/>
<keyword evidence="2" id="KW-1185">Reference proteome</keyword>
<dbReference type="Proteomes" id="UP001281147">
    <property type="component" value="Unassembled WGS sequence"/>
</dbReference>
<comment type="caution">
    <text evidence="1">The sequence shown here is derived from an EMBL/GenBank/DDBJ whole genome shotgun (WGS) entry which is preliminary data.</text>
</comment>
<evidence type="ECO:0000313" key="2">
    <source>
        <dbReference type="Proteomes" id="UP001281147"/>
    </source>
</evidence>
<dbReference type="EMBL" id="JAUTXU010000121">
    <property type="protein sequence ID" value="KAK3706335.1"/>
    <property type="molecule type" value="Genomic_DNA"/>
</dbReference>
<sequence>MGGEANSIMVSPFSASYPQLAERPVGKQINSIYRQRLGQFLDQGQYKKQGLMDKLYHVRISGSPHVKLHVWSAPDLSRPTFEEATKKENEYRKTQKGESFGPSWSTHWFRVQFTLPEEWEQERQVEFHWDAGNEGMVWTDAGKPLQGLTGNGNRKEWVVPKEYREVEKEQTIYIEMACNRMFGNPAGGDVIQPPEPNNYYKLSEADLVSVNTDTRALYFDFTVLADAAREFPDNSYESHQALQVCNKIMDAFIADSGSNSSIKECRKIAKTFLGNDIDTSKLYDSDKPALIQGIGHCHIDTCWLWPWAETKRKIARSWSNQCDLLDRYPELRFCASSAQQYKWLEEYYPYAFDRVKQHVKDGTFQPIGGSWVEHDTNLPSGESLVRQFLYGQRFFESRFGQRCRTFWLPDTFGYSTQIPQLCRLAGMDRFFTQKLSWNNINKFPHTTFNWVSLDGSQVICHMAPAETYTAEANLGDVKRSVTQHKSMDQDPTSLLVFGKGDGGGGPTFGHVEKLRRCRGISDTVGSVLPRVQMGRSVEDFFDRLEKKAATGETEFVTWYGELYFELHRGTYTTQAANKRNNRKAEILLHDIEYLATLATIDGKKKGYKYPKKEIDGMWENVLLCQFHDCLPGSSIEMCYDDSDELYAKVFKTGGNLLREAMEALGFDDGDGDGKVLPKAVNTLGWERKGLLHLPTKEEPGRYGLVVDGGMDVVPPYCFADAASVKQSDENTFVLKNKDLEIVVENGAITSLYDIKSKREVVPKGSKANQLVIFDDRPLYWQAWDVEVYHLNPRKELHATSSTTITESGPERVAVSTTTQISDKSWIKTTISLAASIPSSNQPSQVEVDAEVEWHETMKFLKVEFPTTITNTSASYETQFGIVSRPNHYNTTWDMAKFEVCCHKWADLSEHGYGVSVLNDSKYGFATVGNVMRLSLLRAPKAPDAHADMKRHHIRWAIMPHAGGLDERTVRAGFEFNFPVRTAHHPDPRSLDGLLEAFKFREGSSPGLVVDTVKRGEDDEDVSNGDMPAKKGRHVILRVYDSLGGRGRGTIGLGGVRVSKAWKCNLLEDEGEVVEVGEEGIEVELRAFEVASYKLRLV</sequence>
<name>A0ACC3MY86_9PEZI</name>
<accession>A0ACC3MY86</accession>
<evidence type="ECO:0000313" key="1">
    <source>
        <dbReference type="EMBL" id="KAK3706335.1"/>
    </source>
</evidence>
<keyword evidence="1" id="KW-0326">Glycosidase</keyword>
<organism evidence="1 2">
    <name type="scientific">Vermiconidia calcicola</name>
    <dbReference type="NCBI Taxonomy" id="1690605"/>
    <lineage>
        <taxon>Eukaryota</taxon>
        <taxon>Fungi</taxon>
        <taxon>Dikarya</taxon>
        <taxon>Ascomycota</taxon>
        <taxon>Pezizomycotina</taxon>
        <taxon>Dothideomycetes</taxon>
        <taxon>Dothideomycetidae</taxon>
        <taxon>Mycosphaerellales</taxon>
        <taxon>Extremaceae</taxon>
        <taxon>Vermiconidia</taxon>
    </lineage>
</organism>
<keyword evidence="1" id="KW-0378">Hydrolase</keyword>
<gene>
    <name evidence="1" type="primary">AMS1_2</name>
    <name evidence="1" type="ORF">LTR37_012851</name>
</gene>
<proteinExistence type="predicted"/>
<protein>
    <submittedName>
        <fullName evidence="1">Glycoside hydrolase, 38 vacuolar alpha mannosidase</fullName>
        <ecNumber evidence="1">3.2.1.24</ecNumber>
    </submittedName>
</protein>